<keyword evidence="3" id="KW-1185">Reference proteome</keyword>
<proteinExistence type="predicted"/>
<dbReference type="AlphaFoldDB" id="A0A3N5BHU8"/>
<organism evidence="2 3">
    <name type="scientific">Thermodesulfitimonas autotrophica</name>
    <dbReference type="NCBI Taxonomy" id="1894989"/>
    <lineage>
        <taxon>Bacteria</taxon>
        <taxon>Bacillati</taxon>
        <taxon>Bacillota</taxon>
        <taxon>Clostridia</taxon>
        <taxon>Thermoanaerobacterales</taxon>
        <taxon>Thermoanaerobacteraceae</taxon>
        <taxon>Thermodesulfitimonas</taxon>
    </lineage>
</organism>
<evidence type="ECO:0000313" key="3">
    <source>
        <dbReference type="Proteomes" id="UP000282654"/>
    </source>
</evidence>
<dbReference type="OrthoDB" id="2381377at2"/>
<comment type="caution">
    <text evidence="2">The sequence shown here is derived from an EMBL/GenBank/DDBJ whole genome shotgun (WGS) entry which is preliminary data.</text>
</comment>
<reference evidence="2 3" key="1">
    <citation type="submission" date="2018-11" db="EMBL/GenBank/DDBJ databases">
        <title>Genomic Encyclopedia of Type Strains, Phase IV (KMG-IV): sequencing the most valuable type-strain genomes for metagenomic binning, comparative biology and taxonomic classification.</title>
        <authorList>
            <person name="Goeker M."/>
        </authorList>
    </citation>
    <scope>NUCLEOTIDE SEQUENCE [LARGE SCALE GENOMIC DNA]</scope>
    <source>
        <strain evidence="2 3">DSM 102936</strain>
    </source>
</reference>
<name>A0A3N5BHU8_9THEO</name>
<sequence length="114" mass="12422">MGDVRARVAYVKGLLSGLGTDGASKEARLVQEIIRVLGEFAEEIEELKSAQKDAEDYIRALDEDLYTVETAIFGEEEMPADLEEEPAGTEGPGERIPLRSVEAEALRVDAADIL</sequence>
<feature type="region of interest" description="Disordered" evidence="1">
    <location>
        <begin position="75"/>
        <end position="98"/>
    </location>
</feature>
<accession>A0A3N5BHU8</accession>
<protein>
    <submittedName>
        <fullName evidence="2">Uncharacterized protein</fullName>
    </submittedName>
</protein>
<dbReference type="EMBL" id="RKRE01000001">
    <property type="protein sequence ID" value="RPF49238.1"/>
    <property type="molecule type" value="Genomic_DNA"/>
</dbReference>
<feature type="compositionally biased region" description="Acidic residues" evidence="1">
    <location>
        <begin position="75"/>
        <end position="87"/>
    </location>
</feature>
<gene>
    <name evidence="2" type="ORF">EDD75_0042</name>
</gene>
<dbReference type="NCBIfam" id="NF045650">
    <property type="entry name" value="CD1247_Nterm"/>
    <property type="match status" value="1"/>
</dbReference>
<dbReference type="RefSeq" id="WP_123926310.1">
    <property type="nucleotide sequence ID" value="NZ_RKRE01000001.1"/>
</dbReference>
<dbReference type="InterPro" id="IPR054688">
    <property type="entry name" value="CD1247_N"/>
</dbReference>
<evidence type="ECO:0000256" key="1">
    <source>
        <dbReference type="SAM" id="MobiDB-lite"/>
    </source>
</evidence>
<dbReference type="Proteomes" id="UP000282654">
    <property type="component" value="Unassembled WGS sequence"/>
</dbReference>
<evidence type="ECO:0000313" key="2">
    <source>
        <dbReference type="EMBL" id="RPF49238.1"/>
    </source>
</evidence>